<protein>
    <recommendedName>
        <fullName evidence="3">MULE transposase domain-containing protein</fullName>
    </recommendedName>
</protein>
<accession>A0A2I1H6Q2</accession>
<evidence type="ECO:0000313" key="1">
    <source>
        <dbReference type="EMBL" id="PKY54560.1"/>
    </source>
</evidence>
<organism evidence="1 2">
    <name type="scientific">Rhizophagus irregularis</name>
    <dbReference type="NCBI Taxonomy" id="588596"/>
    <lineage>
        <taxon>Eukaryota</taxon>
        <taxon>Fungi</taxon>
        <taxon>Fungi incertae sedis</taxon>
        <taxon>Mucoromycota</taxon>
        <taxon>Glomeromycotina</taxon>
        <taxon>Glomeromycetes</taxon>
        <taxon>Glomerales</taxon>
        <taxon>Glomeraceae</taxon>
        <taxon>Rhizophagus</taxon>
    </lineage>
</organism>
<keyword evidence="2" id="KW-1185">Reference proteome</keyword>
<evidence type="ECO:0008006" key="3">
    <source>
        <dbReference type="Google" id="ProtNLM"/>
    </source>
</evidence>
<sequence length="245" mass="28602">MIGALQELPNTFHVICIYHLSQNLPKQLKSILGKDYSKFLNDFYTACNSISEDIFEYQWKRLQANDMQSTQRIFNGQIHYSQPHIVATVFSEVSKDLNQWLSPALYEKHKKQICEVTAYRAQITDLTDILATEINENDLSCQVNNNNENPNNTDNEILATMIMKTQHQFYIILMDSNNAKFHISLIPRRWYKENLQDDEQSFINSDNIMLGNGLVEADGPEEFVIRFNQDKPSFSQQHHDNYTQK</sequence>
<dbReference type="VEuPathDB" id="FungiDB:RhiirFUN_012272"/>
<reference evidence="1 2" key="1">
    <citation type="submission" date="2015-10" db="EMBL/GenBank/DDBJ databases">
        <title>Genome analyses suggest a sexual origin of heterokaryosis in a supposedly ancient asexual fungus.</title>
        <authorList>
            <person name="Ropars J."/>
            <person name="Sedzielewska K."/>
            <person name="Noel J."/>
            <person name="Charron P."/>
            <person name="Farinelli L."/>
            <person name="Marton T."/>
            <person name="Kruger M."/>
            <person name="Pelin A."/>
            <person name="Brachmann A."/>
            <person name="Corradi N."/>
        </authorList>
    </citation>
    <scope>NUCLEOTIDE SEQUENCE [LARGE SCALE GENOMIC DNA]</scope>
    <source>
        <strain evidence="1 2">A4</strain>
    </source>
</reference>
<dbReference type="EMBL" id="LLXI01001632">
    <property type="protein sequence ID" value="PKY54560.1"/>
    <property type="molecule type" value="Genomic_DNA"/>
</dbReference>
<name>A0A2I1H6Q2_9GLOM</name>
<dbReference type="AlphaFoldDB" id="A0A2I1H6Q2"/>
<gene>
    <name evidence="1" type="ORF">RhiirA4_473442</name>
</gene>
<comment type="caution">
    <text evidence="1">The sequence shown here is derived from an EMBL/GenBank/DDBJ whole genome shotgun (WGS) entry which is preliminary data.</text>
</comment>
<proteinExistence type="predicted"/>
<evidence type="ECO:0000313" key="2">
    <source>
        <dbReference type="Proteomes" id="UP000234323"/>
    </source>
</evidence>
<dbReference type="Proteomes" id="UP000234323">
    <property type="component" value="Unassembled WGS sequence"/>
</dbReference>